<dbReference type="HAMAP" id="MF_00983">
    <property type="entry name" value="PriA"/>
    <property type="match status" value="1"/>
</dbReference>
<dbReference type="InterPro" id="IPR001650">
    <property type="entry name" value="Helicase_C-like"/>
</dbReference>
<dbReference type="Gene3D" id="3.40.50.300">
    <property type="entry name" value="P-loop containing nucleotide triphosphate hydrolases"/>
    <property type="match status" value="2"/>
</dbReference>
<comment type="catalytic activity">
    <reaction evidence="12">
        <text>Couples ATP hydrolysis with the unwinding of duplex DNA by translocating in the 3'-5' direction.</text>
        <dbReference type="EC" id="5.6.2.4"/>
    </reaction>
</comment>
<keyword evidence="10 12" id="KW-0413">Isomerase</keyword>
<dbReference type="GO" id="GO:1990077">
    <property type="term" value="C:primosome complex"/>
    <property type="evidence" value="ECO:0007669"/>
    <property type="project" value="UniProtKB-UniRule"/>
</dbReference>
<organism evidence="15 17">
    <name type="scientific">Dialister pneumosintes</name>
    <dbReference type="NCBI Taxonomy" id="39950"/>
    <lineage>
        <taxon>Bacteria</taxon>
        <taxon>Bacillati</taxon>
        <taxon>Bacillota</taxon>
        <taxon>Negativicutes</taxon>
        <taxon>Veillonellales</taxon>
        <taxon>Veillonellaceae</taxon>
        <taxon>Dialister</taxon>
    </lineage>
</organism>
<dbReference type="Pfam" id="PF17764">
    <property type="entry name" value="PriA_3primeBD"/>
    <property type="match status" value="1"/>
</dbReference>
<dbReference type="FunFam" id="3.40.50.300:FF:000489">
    <property type="entry name" value="Primosome assembly protein PriA"/>
    <property type="match status" value="1"/>
</dbReference>
<name>A0A1B3WD79_9FIRM</name>
<evidence type="ECO:0000256" key="9">
    <source>
        <dbReference type="ARBA" id="ARBA00023125"/>
    </source>
</evidence>
<dbReference type="GO" id="GO:0003677">
    <property type="term" value="F:DNA binding"/>
    <property type="evidence" value="ECO:0007669"/>
    <property type="project" value="UniProtKB-UniRule"/>
</dbReference>
<dbReference type="EMBL" id="QWKU01000001">
    <property type="protein sequence ID" value="RID94096.1"/>
    <property type="molecule type" value="Genomic_DNA"/>
</dbReference>
<evidence type="ECO:0000256" key="11">
    <source>
        <dbReference type="ARBA" id="ARBA00048988"/>
    </source>
</evidence>
<feature type="binding site" evidence="12">
    <location>
        <position position="531"/>
    </location>
    <ligand>
        <name>Zn(2+)</name>
        <dbReference type="ChEBI" id="CHEBI:29105"/>
        <label>2</label>
    </ligand>
</feature>
<dbReference type="PROSITE" id="PS51194">
    <property type="entry name" value="HELICASE_CTER"/>
    <property type="match status" value="1"/>
</dbReference>
<protein>
    <recommendedName>
        <fullName evidence="12">Replication restart protein PriA</fullName>
    </recommendedName>
    <alternativeName>
        <fullName evidence="12">ATP-dependent DNA helicase PriA</fullName>
        <ecNumber evidence="12">5.6.2.4</ecNumber>
    </alternativeName>
    <alternativeName>
        <fullName evidence="12">DNA 3'-5' helicase PriA</fullName>
    </alternativeName>
</protein>
<dbReference type="GO" id="GO:0043138">
    <property type="term" value="F:3'-5' DNA helicase activity"/>
    <property type="evidence" value="ECO:0007669"/>
    <property type="project" value="UniProtKB-EC"/>
</dbReference>
<evidence type="ECO:0000313" key="16">
    <source>
        <dbReference type="EMBL" id="RID94096.1"/>
    </source>
</evidence>
<proteinExistence type="inferred from homology"/>
<evidence type="ECO:0000259" key="13">
    <source>
        <dbReference type="PROSITE" id="PS51192"/>
    </source>
</evidence>
<evidence type="ECO:0000259" key="14">
    <source>
        <dbReference type="PROSITE" id="PS51194"/>
    </source>
</evidence>
<dbReference type="PANTHER" id="PTHR30580">
    <property type="entry name" value="PRIMOSOMAL PROTEIN N"/>
    <property type="match status" value="1"/>
</dbReference>
<dbReference type="GO" id="GO:0016787">
    <property type="term" value="F:hydrolase activity"/>
    <property type="evidence" value="ECO:0007669"/>
    <property type="project" value="UniProtKB-KW"/>
</dbReference>
<feature type="binding site" evidence="12">
    <location>
        <position position="544"/>
    </location>
    <ligand>
        <name>Zn(2+)</name>
        <dbReference type="ChEBI" id="CHEBI:29105"/>
        <label>1</label>
    </ligand>
</feature>
<dbReference type="InterPro" id="IPR005259">
    <property type="entry name" value="PriA"/>
</dbReference>
<dbReference type="Pfam" id="PF00270">
    <property type="entry name" value="DEAD"/>
    <property type="match status" value="1"/>
</dbReference>
<dbReference type="EC" id="5.6.2.4" evidence="12"/>
<feature type="binding site" evidence="12">
    <location>
        <position position="541"/>
    </location>
    <ligand>
        <name>Zn(2+)</name>
        <dbReference type="ChEBI" id="CHEBI:29105"/>
        <label>1</label>
    </ligand>
</feature>
<evidence type="ECO:0000256" key="4">
    <source>
        <dbReference type="ARBA" id="ARBA00022741"/>
    </source>
</evidence>
<dbReference type="Proteomes" id="UP000094757">
    <property type="component" value="Chromosome"/>
</dbReference>
<feature type="binding site" evidence="12">
    <location>
        <position position="504"/>
    </location>
    <ligand>
        <name>Zn(2+)</name>
        <dbReference type="ChEBI" id="CHEBI:29105"/>
        <label>1</label>
    </ligand>
</feature>
<dbReference type="CDD" id="cd17929">
    <property type="entry name" value="DEXHc_priA"/>
    <property type="match status" value="1"/>
</dbReference>
<comment type="catalytic activity">
    <reaction evidence="11 12">
        <text>ATP + H2O = ADP + phosphate + H(+)</text>
        <dbReference type="Rhea" id="RHEA:13065"/>
        <dbReference type="ChEBI" id="CHEBI:15377"/>
        <dbReference type="ChEBI" id="CHEBI:15378"/>
        <dbReference type="ChEBI" id="CHEBI:30616"/>
        <dbReference type="ChEBI" id="CHEBI:43474"/>
        <dbReference type="ChEBI" id="CHEBI:456216"/>
        <dbReference type="EC" id="5.6.2.4"/>
    </reaction>
</comment>
<evidence type="ECO:0000313" key="18">
    <source>
        <dbReference type="Proteomes" id="UP000266262"/>
    </source>
</evidence>
<feature type="domain" description="Helicase ATP-binding" evidence="13">
    <location>
        <begin position="273"/>
        <end position="439"/>
    </location>
</feature>
<keyword evidence="3 12" id="KW-0479">Metal-binding</keyword>
<feature type="domain" description="Helicase C-terminal" evidence="14">
    <location>
        <begin position="536"/>
        <end position="690"/>
    </location>
</feature>
<dbReference type="SMART" id="SM00490">
    <property type="entry name" value="HELICc"/>
    <property type="match status" value="1"/>
</dbReference>
<dbReference type="InterPro" id="IPR040498">
    <property type="entry name" value="PriA_CRR"/>
</dbReference>
<feature type="binding site" evidence="12">
    <location>
        <position position="510"/>
    </location>
    <ligand>
        <name>Zn(2+)</name>
        <dbReference type="ChEBI" id="CHEBI:29105"/>
        <label>2</label>
    </ligand>
</feature>
<sequence length="788" mass="91152">MKRVAEVIINRPSKKLNRTFSYIIPENLSFLQVGWRCIIPFGNKTEEGIILSIREIDTSTLNYSLKDVKSPIDSFAWFTPEMIQTALWISSYYFCTVVEALRLFYIDKKGIKTKTSFQIHWDIIPSSMYIHTLIDESVTEIYEEDFIELFTKEERKELLEKKYVSPYELIKAVHKDPLERWISIDKEFPVNEKRKLKQSQLATYLKIHGDLPLHEVEKAGFSMNVIREFCKNKFGHLFYKNKKTYSLIKKEKENYCYTLTPEQEIATSHIISAVDKQKYKGFLLKGVTGSGKTEVYVRAADHALSMGGMVLILVPEIALTLQMVDYFAKHFGDDVVFMHSNLSKGERYNNRMRIERGDSHVVIGSRSALFMPFKNLRLLIVDEEYDSSYKQEETPRYNGRDVAKVMAVQYQCPIVLGAATPSISSYHAAKQHKVHLITMNHRVFETSLPHIQIIDMKQPQAVMQSSIFSDTLIDLIDRTIKENKKVILLLNRRGYAPTLLCKSCGKTFKCPHCDVSLVYHKDKHRLQCHYCEAYFNVPQNCNVCNGNHILFLGKGTQKLEESLNEIFPDARIARFDTDSTQKKHNAASILNDFRIGKYDILIGTQMVAKGHDISNVHAVGIIDIDNILNLPTYLASEQAFTLITQCAGRAGREKTQGQVILQTYNPEHNVIQLAAQQNYEAFYNTEIEYRKALQYPPFCKMMKITCFAKNYSQVKEKMDNIYFWLVKDIQLEQELHISLPYDEPVKKRKDTYYRSITIKGKCLIELKNVMKQSNLFLENGIIIDIDPL</sequence>
<dbReference type="Pfam" id="PF18319">
    <property type="entry name" value="Zn_ribbon_PriA"/>
    <property type="match status" value="1"/>
</dbReference>
<dbReference type="STRING" id="39950.BCB69_02495"/>
<keyword evidence="6 12" id="KW-0347">Helicase</keyword>
<comment type="subunit">
    <text evidence="12">Component of the replication restart primosome.</text>
</comment>
<dbReference type="PROSITE" id="PS51192">
    <property type="entry name" value="HELICASE_ATP_BIND_1"/>
    <property type="match status" value="1"/>
</dbReference>
<comment type="similarity">
    <text evidence="12">Belongs to the helicase family. PriA subfamily.</text>
</comment>
<dbReference type="InterPro" id="IPR041236">
    <property type="entry name" value="PriA_C"/>
</dbReference>
<dbReference type="KEGG" id="dpn:BCB69_02495"/>
<dbReference type="Pfam" id="PF00271">
    <property type="entry name" value="Helicase_C"/>
    <property type="match status" value="1"/>
</dbReference>
<evidence type="ECO:0000313" key="17">
    <source>
        <dbReference type="Proteomes" id="UP000094757"/>
    </source>
</evidence>
<dbReference type="PANTHER" id="PTHR30580:SF0">
    <property type="entry name" value="PRIMOSOMAL PROTEIN N"/>
    <property type="match status" value="1"/>
</dbReference>
<dbReference type="Pfam" id="PF18074">
    <property type="entry name" value="PriA_C"/>
    <property type="match status" value="1"/>
</dbReference>
<evidence type="ECO:0000256" key="10">
    <source>
        <dbReference type="ARBA" id="ARBA00023235"/>
    </source>
</evidence>
<evidence type="ECO:0000256" key="6">
    <source>
        <dbReference type="ARBA" id="ARBA00022806"/>
    </source>
</evidence>
<keyword evidence="7 12" id="KW-0862">Zinc</keyword>
<dbReference type="CDD" id="cd18804">
    <property type="entry name" value="SF2_C_priA"/>
    <property type="match status" value="1"/>
</dbReference>
<dbReference type="GO" id="GO:0005524">
    <property type="term" value="F:ATP binding"/>
    <property type="evidence" value="ECO:0007669"/>
    <property type="project" value="UniProtKB-UniRule"/>
</dbReference>
<dbReference type="GO" id="GO:0008270">
    <property type="term" value="F:zinc ion binding"/>
    <property type="evidence" value="ECO:0007669"/>
    <property type="project" value="UniProtKB-UniRule"/>
</dbReference>
<dbReference type="SMART" id="SM00487">
    <property type="entry name" value="DEXDc"/>
    <property type="match status" value="1"/>
</dbReference>
<dbReference type="RefSeq" id="WP_069176924.1">
    <property type="nucleotide sequence ID" value="NZ_CP017037.1"/>
</dbReference>
<dbReference type="EMBL" id="CP017037">
    <property type="protein sequence ID" value="AOH38939.1"/>
    <property type="molecule type" value="Genomic_DNA"/>
</dbReference>
<keyword evidence="5 12" id="KW-0378">Hydrolase</keyword>
<dbReference type="GO" id="GO:0006270">
    <property type="term" value="P:DNA replication initiation"/>
    <property type="evidence" value="ECO:0007669"/>
    <property type="project" value="TreeGrafter"/>
</dbReference>
<reference evidence="16 18" key="3">
    <citation type="submission" date="2018-08" db="EMBL/GenBank/DDBJ databases">
        <title>Draft genome sequence of Dialister pneumosintes KCOM 1685.</title>
        <authorList>
            <person name="Kook J.-K."/>
            <person name="Park S.-N."/>
            <person name="Lim Y.K."/>
        </authorList>
    </citation>
    <scope>NUCLEOTIDE SEQUENCE [LARGE SCALE GENOMIC DNA]</scope>
    <source>
        <strain evidence="16 18">KCOM 1685</strain>
    </source>
</reference>
<evidence type="ECO:0000256" key="5">
    <source>
        <dbReference type="ARBA" id="ARBA00022801"/>
    </source>
</evidence>
<keyword evidence="9 12" id="KW-0238">DNA-binding</keyword>
<evidence type="ECO:0000256" key="12">
    <source>
        <dbReference type="HAMAP-Rule" id="MF_00983"/>
    </source>
</evidence>
<evidence type="ECO:0000256" key="1">
    <source>
        <dbReference type="ARBA" id="ARBA00022515"/>
    </source>
</evidence>
<evidence type="ECO:0000256" key="7">
    <source>
        <dbReference type="ARBA" id="ARBA00022833"/>
    </source>
</evidence>
<keyword evidence="8 12" id="KW-0067">ATP-binding</keyword>
<dbReference type="InterPro" id="IPR027417">
    <property type="entry name" value="P-loop_NTPase"/>
</dbReference>
<dbReference type="GO" id="GO:0006269">
    <property type="term" value="P:DNA replication, synthesis of primer"/>
    <property type="evidence" value="ECO:0007669"/>
    <property type="project" value="UniProtKB-KW"/>
</dbReference>
<reference evidence="17" key="1">
    <citation type="submission" date="2016-08" db="EMBL/GenBank/DDBJ databases">
        <authorList>
            <person name="Holder M.E."/>
            <person name="Ajami N.J."/>
            <person name="Petrosino J.F."/>
        </authorList>
    </citation>
    <scope>NUCLEOTIDE SEQUENCE [LARGE SCALE GENOMIC DNA]</scope>
    <source>
        <strain evidence="17">F0677</strain>
    </source>
</reference>
<evidence type="ECO:0000313" key="15">
    <source>
        <dbReference type="EMBL" id="AOH38939.1"/>
    </source>
</evidence>
<dbReference type="Gene3D" id="3.40.1440.60">
    <property type="entry name" value="PriA, 3(prime) DNA-binding domain"/>
    <property type="match status" value="1"/>
</dbReference>
<dbReference type="GO" id="GO:0006310">
    <property type="term" value="P:DNA recombination"/>
    <property type="evidence" value="ECO:0007669"/>
    <property type="project" value="InterPro"/>
</dbReference>
<keyword evidence="2 12" id="KW-0235">DNA replication</keyword>
<keyword evidence="4 12" id="KW-0547">Nucleotide-binding</keyword>
<dbReference type="OrthoDB" id="9759544at2"/>
<dbReference type="SUPFAM" id="SSF52540">
    <property type="entry name" value="P-loop containing nucleoside triphosphate hydrolases"/>
    <property type="match status" value="2"/>
</dbReference>
<feature type="binding site" evidence="12">
    <location>
        <position position="528"/>
    </location>
    <ligand>
        <name>Zn(2+)</name>
        <dbReference type="ChEBI" id="CHEBI:29105"/>
        <label>2</label>
    </ligand>
</feature>
<dbReference type="Proteomes" id="UP000266262">
    <property type="component" value="Unassembled WGS sequence"/>
</dbReference>
<evidence type="ECO:0000256" key="8">
    <source>
        <dbReference type="ARBA" id="ARBA00022840"/>
    </source>
</evidence>
<evidence type="ECO:0000256" key="3">
    <source>
        <dbReference type="ARBA" id="ARBA00022723"/>
    </source>
</evidence>
<comment type="function">
    <text evidence="12">Initiates the restart of stalled replication forks, which reloads the replicative helicase on sites other than the origin of replication. Recognizes and binds to abandoned replication forks and remodels them to uncover a helicase loading site. Promotes assembly of the primosome at these replication forks.</text>
</comment>
<dbReference type="NCBIfam" id="TIGR00595">
    <property type="entry name" value="priA"/>
    <property type="match status" value="1"/>
</dbReference>
<dbReference type="InterPro" id="IPR014001">
    <property type="entry name" value="Helicase_ATP-bd"/>
</dbReference>
<gene>
    <name evidence="12 16" type="primary">priA</name>
    <name evidence="15" type="ORF">BCB69_02495</name>
    <name evidence="16" type="ORF">DX915_00700</name>
</gene>
<dbReference type="AlphaFoldDB" id="A0A1B3WD79"/>
<feature type="binding site" evidence="12">
    <location>
        <position position="501"/>
    </location>
    <ligand>
        <name>Zn(2+)</name>
        <dbReference type="ChEBI" id="CHEBI:29105"/>
        <label>1</label>
    </ligand>
</feature>
<keyword evidence="18" id="KW-1185">Reference proteome</keyword>
<dbReference type="GO" id="GO:0006302">
    <property type="term" value="P:double-strand break repair"/>
    <property type="evidence" value="ECO:0007669"/>
    <property type="project" value="InterPro"/>
</dbReference>
<reference evidence="15" key="2">
    <citation type="submission" date="2016-08" db="EMBL/GenBank/DDBJ databases">
        <authorList>
            <person name="Seilhamer J.J."/>
        </authorList>
    </citation>
    <scope>NUCLEOTIDE SEQUENCE [LARGE SCALE GENOMIC DNA]</scope>
    <source>
        <strain evidence="15">F0677</strain>
    </source>
</reference>
<accession>A0A1B3WD79</accession>
<keyword evidence="1 12" id="KW-0639">Primosome</keyword>
<dbReference type="InterPro" id="IPR011545">
    <property type="entry name" value="DEAD/DEAH_box_helicase_dom"/>
</dbReference>
<evidence type="ECO:0000256" key="2">
    <source>
        <dbReference type="ARBA" id="ARBA00022705"/>
    </source>
</evidence>
<dbReference type="InterPro" id="IPR041222">
    <property type="entry name" value="PriA_3primeBD"/>
</dbReference>
<comment type="cofactor">
    <cofactor evidence="12">
        <name>Zn(2+)</name>
        <dbReference type="ChEBI" id="CHEBI:29105"/>
    </cofactor>
    <text evidence="12">Binds 2 zinc ions per subunit.</text>
</comment>
<dbReference type="InterPro" id="IPR042115">
    <property type="entry name" value="PriA_3primeBD_sf"/>
</dbReference>
<feature type="binding site" evidence="12">
    <location>
        <position position="513"/>
    </location>
    <ligand>
        <name>Zn(2+)</name>
        <dbReference type="ChEBI" id="CHEBI:29105"/>
        <label>2</label>
    </ligand>
</feature>